<keyword evidence="5 6" id="KW-0472">Membrane</keyword>
<evidence type="ECO:0000259" key="7">
    <source>
        <dbReference type="PROSITE" id="PS50845"/>
    </source>
</evidence>
<evidence type="ECO:0000256" key="3">
    <source>
        <dbReference type="ARBA" id="ARBA00022824"/>
    </source>
</evidence>
<feature type="domain" description="Reticulon" evidence="7">
    <location>
        <begin position="18"/>
        <end position="92"/>
    </location>
</feature>
<dbReference type="PANTHER" id="PTHR45799:SF4">
    <property type="entry name" value="RETICULON-3"/>
    <property type="match status" value="1"/>
</dbReference>
<dbReference type="GO" id="GO:0007420">
    <property type="term" value="P:brain development"/>
    <property type="evidence" value="ECO:0007669"/>
    <property type="project" value="TreeGrafter"/>
</dbReference>
<accession>A0A669QWI2</accession>
<evidence type="ECO:0000313" key="8">
    <source>
        <dbReference type="Ensembl" id="ENSPCLP00000025037.1"/>
    </source>
</evidence>
<dbReference type="InterPro" id="IPR046964">
    <property type="entry name" value="RTN1-4"/>
</dbReference>
<keyword evidence="3" id="KW-0256">Endoplasmic reticulum</keyword>
<dbReference type="PROSITE" id="PS50845">
    <property type="entry name" value="RETICULON"/>
    <property type="match status" value="1"/>
</dbReference>
<evidence type="ECO:0000256" key="6">
    <source>
        <dbReference type="RuleBase" id="RU210713"/>
    </source>
</evidence>
<feature type="transmembrane region" description="Helical" evidence="6">
    <location>
        <begin position="33"/>
        <end position="61"/>
    </location>
</feature>
<dbReference type="GO" id="GO:0005789">
    <property type="term" value="C:endoplasmic reticulum membrane"/>
    <property type="evidence" value="ECO:0007669"/>
    <property type="project" value="UniProtKB-SubCell"/>
</dbReference>
<comment type="subcellular location">
    <subcellularLocation>
        <location evidence="1">Endoplasmic reticulum membrane</location>
        <topology evidence="1">Multi-pass membrane protein</topology>
    </subcellularLocation>
</comment>
<dbReference type="Gene3D" id="1.20.5.2480">
    <property type="match status" value="1"/>
</dbReference>
<dbReference type="InterPro" id="IPR003388">
    <property type="entry name" value="Reticulon"/>
</dbReference>
<sequence length="92" mass="10216">MPSPSLEALKARLDVDLMHDLIFWRDVRRSGLVFASSLLLLLSLAAFSVVSVVAYLVLALLSVTISFRVYKSVIQAVQKSEEGEGGWHTLQR</sequence>
<evidence type="ECO:0000256" key="5">
    <source>
        <dbReference type="ARBA" id="ARBA00023136"/>
    </source>
</evidence>
<reference evidence="8" key="2">
    <citation type="submission" date="2025-09" db="UniProtKB">
        <authorList>
            <consortium name="Ensembl"/>
        </authorList>
    </citation>
    <scope>IDENTIFICATION</scope>
</reference>
<dbReference type="GO" id="GO:0014069">
    <property type="term" value="C:postsynaptic density"/>
    <property type="evidence" value="ECO:0007669"/>
    <property type="project" value="TreeGrafter"/>
</dbReference>
<evidence type="ECO:0000256" key="2">
    <source>
        <dbReference type="ARBA" id="ARBA00022692"/>
    </source>
</evidence>
<keyword evidence="4 6" id="KW-1133">Transmembrane helix</keyword>
<comment type="caution">
    <text evidence="6">Lacks conserved residue(s) required for the propagation of feature annotation.</text>
</comment>
<dbReference type="GO" id="GO:0071787">
    <property type="term" value="P:endoplasmic reticulum tubular network formation"/>
    <property type="evidence" value="ECO:0007669"/>
    <property type="project" value="TreeGrafter"/>
</dbReference>
<dbReference type="GO" id="GO:0030182">
    <property type="term" value="P:neuron differentiation"/>
    <property type="evidence" value="ECO:0007669"/>
    <property type="project" value="TreeGrafter"/>
</dbReference>
<dbReference type="OMA" id="RIYKTIM"/>
<evidence type="ECO:0000256" key="1">
    <source>
        <dbReference type="ARBA" id="ARBA00004477"/>
    </source>
</evidence>
<dbReference type="GO" id="GO:0043005">
    <property type="term" value="C:neuron projection"/>
    <property type="evidence" value="ECO:0007669"/>
    <property type="project" value="TreeGrafter"/>
</dbReference>
<reference evidence="8" key="1">
    <citation type="submission" date="2025-08" db="UniProtKB">
        <authorList>
            <consortium name="Ensembl"/>
        </authorList>
    </citation>
    <scope>IDENTIFICATION</scope>
</reference>
<organism evidence="8 9">
    <name type="scientific">Phasianus colchicus</name>
    <name type="common">Common pheasant</name>
    <dbReference type="NCBI Taxonomy" id="9054"/>
    <lineage>
        <taxon>Eukaryota</taxon>
        <taxon>Metazoa</taxon>
        <taxon>Chordata</taxon>
        <taxon>Craniata</taxon>
        <taxon>Vertebrata</taxon>
        <taxon>Euteleostomi</taxon>
        <taxon>Archelosauria</taxon>
        <taxon>Archosauria</taxon>
        <taxon>Dinosauria</taxon>
        <taxon>Saurischia</taxon>
        <taxon>Theropoda</taxon>
        <taxon>Coelurosauria</taxon>
        <taxon>Aves</taxon>
        <taxon>Neognathae</taxon>
        <taxon>Galloanserae</taxon>
        <taxon>Galliformes</taxon>
        <taxon>Phasianidae</taxon>
        <taxon>Phasianinae</taxon>
        <taxon>Phasianus</taxon>
    </lineage>
</organism>
<name>A0A669QWI2_PHACC</name>
<evidence type="ECO:0000256" key="4">
    <source>
        <dbReference type="ARBA" id="ARBA00022989"/>
    </source>
</evidence>
<protein>
    <recommendedName>
        <fullName evidence="6">Reticulon</fullName>
    </recommendedName>
</protein>
<evidence type="ECO:0000313" key="9">
    <source>
        <dbReference type="Proteomes" id="UP000472261"/>
    </source>
</evidence>
<dbReference type="AlphaFoldDB" id="A0A669QWI2"/>
<dbReference type="Pfam" id="PF02453">
    <property type="entry name" value="Reticulon"/>
    <property type="match status" value="1"/>
</dbReference>
<proteinExistence type="predicted"/>
<dbReference type="Proteomes" id="UP000472261">
    <property type="component" value="Unplaced"/>
</dbReference>
<keyword evidence="2 6" id="KW-0812">Transmembrane</keyword>
<dbReference type="PANTHER" id="PTHR45799">
    <property type="entry name" value="RETICULON-LIKE PROTEIN"/>
    <property type="match status" value="1"/>
</dbReference>
<dbReference type="Ensembl" id="ENSPCLT00000034722.1">
    <property type="protein sequence ID" value="ENSPCLP00000025037.1"/>
    <property type="gene ID" value="ENSPCLG00000022053.1"/>
</dbReference>
<keyword evidence="9" id="KW-1185">Reference proteome</keyword>